<feature type="region of interest" description="Disordered" evidence="1">
    <location>
        <begin position="77"/>
        <end position="133"/>
    </location>
</feature>
<keyword evidence="3" id="KW-1185">Reference proteome</keyword>
<sequence length="133" mass="14063">MLDTSGRAGKARTCTGAAEPAPVRACGACGSLRQGERLFAGSECDPAAAATPPVRLPVGARRRSPCRRLCSAPALLGVPRGDRERPSPRPGEEGPKEATGRRRRRRGKLRKEGGGAWASGKRRDKEKVAAPQI</sequence>
<evidence type="ECO:0000256" key="1">
    <source>
        <dbReference type="SAM" id="MobiDB-lite"/>
    </source>
</evidence>
<evidence type="ECO:0000313" key="2">
    <source>
        <dbReference type="EMBL" id="KAG2614853.1"/>
    </source>
</evidence>
<dbReference type="EMBL" id="CM029042">
    <property type="protein sequence ID" value="KAG2614853.1"/>
    <property type="molecule type" value="Genomic_DNA"/>
</dbReference>
<feature type="compositionally biased region" description="Basic and acidic residues" evidence="1">
    <location>
        <begin position="121"/>
        <end position="133"/>
    </location>
</feature>
<feature type="compositionally biased region" description="Basic and acidic residues" evidence="1">
    <location>
        <begin position="80"/>
        <end position="100"/>
    </location>
</feature>
<name>A0A8T0U148_PANVG</name>
<reference evidence="2" key="1">
    <citation type="submission" date="2020-05" db="EMBL/GenBank/DDBJ databases">
        <title>WGS assembly of Panicum virgatum.</title>
        <authorList>
            <person name="Lovell J.T."/>
            <person name="Jenkins J."/>
            <person name="Shu S."/>
            <person name="Juenger T.E."/>
            <person name="Schmutz J."/>
        </authorList>
    </citation>
    <scope>NUCLEOTIDE SEQUENCE</scope>
    <source>
        <strain evidence="2">AP13</strain>
    </source>
</reference>
<gene>
    <name evidence="2" type="ORF">PVAP13_3NG013190</name>
</gene>
<accession>A0A8T0U148</accession>
<organism evidence="2 3">
    <name type="scientific">Panicum virgatum</name>
    <name type="common">Blackwell switchgrass</name>
    <dbReference type="NCBI Taxonomy" id="38727"/>
    <lineage>
        <taxon>Eukaryota</taxon>
        <taxon>Viridiplantae</taxon>
        <taxon>Streptophyta</taxon>
        <taxon>Embryophyta</taxon>
        <taxon>Tracheophyta</taxon>
        <taxon>Spermatophyta</taxon>
        <taxon>Magnoliopsida</taxon>
        <taxon>Liliopsida</taxon>
        <taxon>Poales</taxon>
        <taxon>Poaceae</taxon>
        <taxon>PACMAD clade</taxon>
        <taxon>Panicoideae</taxon>
        <taxon>Panicodae</taxon>
        <taxon>Paniceae</taxon>
        <taxon>Panicinae</taxon>
        <taxon>Panicum</taxon>
        <taxon>Panicum sect. Hiantes</taxon>
    </lineage>
</organism>
<dbReference type="Proteomes" id="UP000823388">
    <property type="component" value="Chromosome 3N"/>
</dbReference>
<evidence type="ECO:0000313" key="3">
    <source>
        <dbReference type="Proteomes" id="UP000823388"/>
    </source>
</evidence>
<proteinExistence type="predicted"/>
<comment type="caution">
    <text evidence="2">The sequence shown here is derived from an EMBL/GenBank/DDBJ whole genome shotgun (WGS) entry which is preliminary data.</text>
</comment>
<protein>
    <submittedName>
        <fullName evidence="2">Uncharacterized protein</fullName>
    </submittedName>
</protein>
<dbReference type="AlphaFoldDB" id="A0A8T0U148"/>